<dbReference type="AlphaFoldDB" id="A0A5C5X4I0"/>
<evidence type="ECO:0000313" key="3">
    <source>
        <dbReference type="Proteomes" id="UP000317243"/>
    </source>
</evidence>
<sequence length="139" mass="15866">MLASLIIVSVSACILAVIAIRTACELGVVKADRDHWRKSANGWESHFNFVSVDQKDTQLKLRKQIAELKTEKDDCGNHIVELEGEIESLSRKLSGSERECGWWRSRFEVCMNFASTTIFEYHKLQEELSKLGKFEEASE</sequence>
<accession>A0A5C5X4I0</accession>
<keyword evidence="1" id="KW-0175">Coiled coil</keyword>
<evidence type="ECO:0000313" key="2">
    <source>
        <dbReference type="EMBL" id="TWT57231.1"/>
    </source>
</evidence>
<keyword evidence="3" id="KW-1185">Reference proteome</keyword>
<dbReference type="Proteomes" id="UP000317243">
    <property type="component" value="Unassembled WGS sequence"/>
</dbReference>
<protein>
    <submittedName>
        <fullName evidence="2">Uncharacterized protein</fullName>
    </submittedName>
</protein>
<reference evidence="2 3" key="1">
    <citation type="submission" date="2019-02" db="EMBL/GenBank/DDBJ databases">
        <title>Deep-cultivation of Planctomycetes and their phenomic and genomic characterization uncovers novel biology.</title>
        <authorList>
            <person name="Wiegand S."/>
            <person name="Jogler M."/>
            <person name="Boedeker C."/>
            <person name="Pinto D."/>
            <person name="Vollmers J."/>
            <person name="Rivas-Marin E."/>
            <person name="Kohn T."/>
            <person name="Peeters S.H."/>
            <person name="Heuer A."/>
            <person name="Rast P."/>
            <person name="Oberbeckmann S."/>
            <person name="Bunk B."/>
            <person name="Jeske O."/>
            <person name="Meyerdierks A."/>
            <person name="Storesund J.E."/>
            <person name="Kallscheuer N."/>
            <person name="Luecker S."/>
            <person name="Lage O.M."/>
            <person name="Pohl T."/>
            <person name="Merkel B.J."/>
            <person name="Hornburger P."/>
            <person name="Mueller R.-W."/>
            <person name="Bruemmer F."/>
            <person name="Labrenz M."/>
            <person name="Spormann A.M."/>
            <person name="Op Den Camp H."/>
            <person name="Overmann J."/>
            <person name="Amann R."/>
            <person name="Jetten M.S.M."/>
            <person name="Mascher T."/>
            <person name="Medema M.H."/>
            <person name="Devos D.P."/>
            <person name="Kaster A.-K."/>
            <person name="Ovreas L."/>
            <person name="Rohde M."/>
            <person name="Galperin M.Y."/>
            <person name="Jogler C."/>
        </authorList>
    </citation>
    <scope>NUCLEOTIDE SEQUENCE [LARGE SCALE GENOMIC DNA]</scope>
    <source>
        <strain evidence="2 3">KOR42</strain>
    </source>
</reference>
<dbReference type="EMBL" id="SIHI01000001">
    <property type="protein sequence ID" value="TWT57231.1"/>
    <property type="molecule type" value="Genomic_DNA"/>
</dbReference>
<feature type="coiled-coil region" evidence="1">
    <location>
        <begin position="65"/>
        <end position="99"/>
    </location>
</feature>
<name>A0A5C5X4I0_9PLAN</name>
<gene>
    <name evidence="2" type="ORF">KOR42_05890</name>
</gene>
<proteinExistence type="predicted"/>
<comment type="caution">
    <text evidence="2">The sequence shown here is derived from an EMBL/GenBank/DDBJ whole genome shotgun (WGS) entry which is preliminary data.</text>
</comment>
<organism evidence="2 3">
    <name type="scientific">Thalassoglobus neptunius</name>
    <dbReference type="NCBI Taxonomy" id="1938619"/>
    <lineage>
        <taxon>Bacteria</taxon>
        <taxon>Pseudomonadati</taxon>
        <taxon>Planctomycetota</taxon>
        <taxon>Planctomycetia</taxon>
        <taxon>Planctomycetales</taxon>
        <taxon>Planctomycetaceae</taxon>
        <taxon>Thalassoglobus</taxon>
    </lineage>
</organism>
<evidence type="ECO:0000256" key="1">
    <source>
        <dbReference type="SAM" id="Coils"/>
    </source>
</evidence>